<dbReference type="Pfam" id="PF12584">
    <property type="entry name" value="TRAPPC10"/>
    <property type="match status" value="1"/>
</dbReference>
<evidence type="ECO:0000256" key="2">
    <source>
        <dbReference type="ARBA" id="ARBA00022448"/>
    </source>
</evidence>
<feature type="domain" description="TRAPPC10/Trs130 C-terminal" evidence="4">
    <location>
        <begin position="1003"/>
        <end position="1129"/>
    </location>
</feature>
<dbReference type="InterPro" id="IPR045126">
    <property type="entry name" value="TRAPPC10/Trs130"/>
</dbReference>
<dbReference type="GO" id="GO:1990071">
    <property type="term" value="C:TRAPPII protein complex"/>
    <property type="evidence" value="ECO:0007669"/>
    <property type="project" value="InterPro"/>
</dbReference>
<comment type="subcellular location">
    <subcellularLocation>
        <location evidence="1">Golgi apparatus</location>
    </subcellularLocation>
</comment>
<keyword evidence="3" id="KW-0333">Golgi apparatus</keyword>
<dbReference type="Pfam" id="PF23036">
    <property type="entry name" value="TRAPPC10_1st"/>
    <property type="match status" value="1"/>
</dbReference>
<dbReference type="InterPro" id="IPR056913">
    <property type="entry name" value="TRAPPC10/Trs130_N"/>
</dbReference>
<dbReference type="Proteomes" id="UP001233271">
    <property type="component" value="Chromosome 1"/>
</dbReference>
<reference evidence="7" key="1">
    <citation type="journal article" date="2023" name="BMC Genomics">
        <title>Chromosome-level genome assemblies of Cutaneotrichosporon spp. (Trichosporonales, Basidiomycota) reveal imbalanced evolution between nucleotide sequences and chromosome synteny.</title>
        <authorList>
            <person name="Kobayashi Y."/>
            <person name="Kayamori A."/>
            <person name="Aoki K."/>
            <person name="Shiwa Y."/>
            <person name="Matsutani M."/>
            <person name="Fujita N."/>
            <person name="Sugita T."/>
            <person name="Iwasaki W."/>
            <person name="Tanaka N."/>
            <person name="Takashima M."/>
        </authorList>
    </citation>
    <scope>NUCLEOTIDE SEQUENCE</scope>
    <source>
        <strain evidence="7">HIS019</strain>
    </source>
</reference>
<feature type="domain" description="DUF7077" evidence="6">
    <location>
        <begin position="707"/>
        <end position="822"/>
    </location>
</feature>
<dbReference type="GO" id="GO:0005829">
    <property type="term" value="C:cytosol"/>
    <property type="evidence" value="ECO:0007669"/>
    <property type="project" value="GOC"/>
</dbReference>
<sequence>MQKKEALVTYTFYPSGNQDLRNAVAGLEGQFPLRNLHWKSSTRPALRTIQKADIKLVELGDVSPTKDSVSSSVLDTPLVNVCFVSCDDDNVYKNNTRSFIKDWLALLQSRKNGHTFLIVLVNAPTATGVAQNSKNVFGRDKGIIAKLKADFNLNKRDICAQINLPPAGTADLAAWPDVVNKLKDNLLVAFDNAVVEREEEVKRGEAQRVTVGWNFCTWFLLKESLANSFEGVNLYEDALVIYEELEAAFLQVQKEQNLSWFGALGGTGPRDDSLPILDTSAKPYRDMLIQSNITVFDFRIYVFARQCQLLGKIGRITEIAKRGQWFVASLARKLREARDDLPEFFIESWTFTACMDLVARCDEWSRLDRPSGDYSGLIAYESARSELLDVARIQVERIGVATGKLPDRYPYKAAVDVADSDDEKLYAASETGSIVNPDAEPASPRPVLSNQTFMDAIKNEEVFFNLYEDYSRQALQAYQACGKVNSMIRIKMGLAALAQFANKFDPAFEYYRSLSKDCLELHIWDRVTKFALEGALVCHAKLEKEQDAQWVNWALEYLHACAVTLEAEGEKDQLETTVAALRALQEPRQVPNNKVFSMQVLDHAAEFDTCVSRTYLNVEVENALPILMAVENAKLEFDSEVFESITYATGPMELKPGKQVVKFYCSTSIAGPITLRQAVVTFGSISVVNVFPKNQLIVPVHRNLLGLRTVLRMPTLIDLNKEKQVVLEVHTGRQAAKAARLVVASLTEEVGFMLEHASCEGRALDVSSQSIGMGDLVADEVVAIKVPFAGLPRGDLAKTQIVVQYESPTGRVCTYIDQQTIDVGLPILVNVQDFFRPELLVSSFTIASDGREYVRVGSVELKTKDAFAIESCRPNWDEPLIVTPSQPMTCLFKVRPTGKTISGGQAVGLDIKYQTVTGEVDLLAQAALDTLPESCAKLARAVRNHIDDRAAWLQRYILSSDVGDIFDAAWQKSVSNVAATSIEAFVAAFRPAVPVWRTLRVPVEIPLRRLLTTVNLTPSGGPRAVYEGRAIAFDLELATSFAWLGETPVERPVVSYELTANADDWVIVGKKRGVYVADPATTERQSIVLVPVRHGSLALPPVTVQLVQGGAPGIVCETYIANAAQGVKVLPSRTGMTALVPIQRWEEQ</sequence>
<evidence type="ECO:0000259" key="4">
    <source>
        <dbReference type="Pfam" id="PF12584"/>
    </source>
</evidence>
<protein>
    <recommendedName>
        <fullName evidence="9">Trafficking protein particle complex subunit 11 domain-containing protein</fullName>
    </recommendedName>
</protein>
<dbReference type="RefSeq" id="XP_060452952.1">
    <property type="nucleotide sequence ID" value="XM_060599945.1"/>
</dbReference>
<accession>A0AA48HY82</accession>
<dbReference type="PANTHER" id="PTHR13251">
    <property type="entry name" value="EPILEPSY HOLOPROSENCEPHALY CANDIDATE 1/TMEM1"/>
    <property type="match status" value="1"/>
</dbReference>
<feature type="domain" description="TRAPPC10/Trs130 N-terminal" evidence="5">
    <location>
        <begin position="2"/>
        <end position="320"/>
    </location>
</feature>
<organism evidence="7 8">
    <name type="scientific">Cutaneotrichosporon cavernicola</name>
    <dbReference type="NCBI Taxonomy" id="279322"/>
    <lineage>
        <taxon>Eukaryota</taxon>
        <taxon>Fungi</taxon>
        <taxon>Dikarya</taxon>
        <taxon>Basidiomycota</taxon>
        <taxon>Agaricomycotina</taxon>
        <taxon>Tremellomycetes</taxon>
        <taxon>Trichosporonales</taxon>
        <taxon>Trichosporonaceae</taxon>
        <taxon>Cutaneotrichosporon</taxon>
    </lineage>
</organism>
<dbReference type="InterPro" id="IPR055505">
    <property type="entry name" value="DUF7077"/>
</dbReference>
<dbReference type="PANTHER" id="PTHR13251:SF3">
    <property type="entry name" value="TRAFFICKING PROTEIN PARTICLE COMPLEX SUBUNIT 10"/>
    <property type="match status" value="1"/>
</dbReference>
<dbReference type="Pfam" id="PF23274">
    <property type="entry name" value="DUF7077"/>
    <property type="match status" value="1"/>
</dbReference>
<evidence type="ECO:0000259" key="5">
    <source>
        <dbReference type="Pfam" id="PF23036"/>
    </source>
</evidence>
<dbReference type="AlphaFoldDB" id="A0AA48HY82"/>
<dbReference type="EMBL" id="AP028212">
    <property type="protein sequence ID" value="BEI87686.1"/>
    <property type="molecule type" value="Genomic_DNA"/>
</dbReference>
<dbReference type="GeneID" id="85491557"/>
<dbReference type="GO" id="GO:0006891">
    <property type="term" value="P:intra-Golgi vesicle-mediated transport"/>
    <property type="evidence" value="ECO:0007669"/>
    <property type="project" value="TreeGrafter"/>
</dbReference>
<evidence type="ECO:0000313" key="7">
    <source>
        <dbReference type="EMBL" id="BEI87686.1"/>
    </source>
</evidence>
<dbReference type="GO" id="GO:0034498">
    <property type="term" value="P:early endosome to Golgi transport"/>
    <property type="evidence" value="ECO:0007669"/>
    <property type="project" value="TreeGrafter"/>
</dbReference>
<keyword evidence="8" id="KW-1185">Reference proteome</keyword>
<dbReference type="InterPro" id="IPR022233">
    <property type="entry name" value="TRAPPC10/Trs130_C"/>
</dbReference>
<evidence type="ECO:0000313" key="8">
    <source>
        <dbReference type="Proteomes" id="UP001233271"/>
    </source>
</evidence>
<evidence type="ECO:0000256" key="1">
    <source>
        <dbReference type="ARBA" id="ARBA00004555"/>
    </source>
</evidence>
<evidence type="ECO:0000256" key="3">
    <source>
        <dbReference type="ARBA" id="ARBA00023034"/>
    </source>
</evidence>
<gene>
    <name evidence="7" type="primary">TRS130</name>
    <name evidence="7" type="ORF">CcaverHIS019_0104040</name>
</gene>
<evidence type="ECO:0008006" key="9">
    <source>
        <dbReference type="Google" id="ProtNLM"/>
    </source>
</evidence>
<name>A0AA48HY82_9TREE</name>
<proteinExistence type="predicted"/>
<evidence type="ECO:0000259" key="6">
    <source>
        <dbReference type="Pfam" id="PF23274"/>
    </source>
</evidence>
<dbReference type="KEGG" id="ccac:CcaHIS019_0104040"/>
<keyword evidence="2" id="KW-0813">Transport</keyword>